<feature type="transmembrane region" description="Helical" evidence="1">
    <location>
        <begin position="21"/>
        <end position="50"/>
    </location>
</feature>
<dbReference type="RefSeq" id="WP_369046761.1">
    <property type="nucleotide sequence ID" value="NZ_CP163302.1"/>
</dbReference>
<sequence>MEAKPPAPAPANRFTIPWQGAAAGVAAGVAAGLAFFLLCLATVLLAAAGGAVESVGKSVPAVGDAVASEAAGAVAAIAAQLGAMALLGSAEGHASAAFGVQGSASIFAVPAGLTLVAALLALAAGALQARFSPATSVAERAAQAGALGLGFAVTTTVIAASAPVRSASSGAAVDLSAAGFVPFLVALMLGAGMAWLGSGMGREQVPKPAVGTQVARLAAMVLPGAKACAVHLLAFSVIAVPAAWIAGGIQGGWGATLSALLWLGHAAAGAFTIGHLGGIAGGSAFGAVRNEGLYYFLAGDSGPVPVWAAWLLVVLAILVTMVAGTVLALARGASSQDWRPAWVGPVVYGLAGLGILGLFHVSMSATFSAFLGAGSVQASAGPAGWFPLVLAGWGLLAEAASRVMAPSLLAALPGPVLAALGRAVGPTAVPAHDAAPSPSAPPAPAALPAVGTLSPRARKRALVALAVVVGVGLLVGAGAVALAVVKAGRGPDAVVRAYLDDVVAGRAQGAMGKVSPNVPNESRALLSDDVYGKAGGRIDRYSVVSTESKGTSSSVVVELSQGGRTERTTFMVSKRDPNVFDDNWAVDSGSLVRPVKVTVNTKNPKMTANGSAVTAAGPDVNVGSSYSLGSASAQTGPDGWLSDRTTTLTFYALPGQYAFGVDTGSPLLDGAEQRVTVAIGAQAPASATLKAAPSKEFRDQLDASVKAFLDRCAARTALSVSTGFSDAECPFDRSGWSGYDYRNVHWSITKAPTYAVGDRVYSDGAVAVEPKTTGTAELSYQSKSTSSYAKDSPYTDTKDTLSISLYGVAKVKDGKAEFQFVPYGIYKPGP</sequence>
<proteinExistence type="predicted"/>
<protein>
    <submittedName>
        <fullName evidence="2">Uncharacterized protein</fullName>
    </submittedName>
</protein>
<feature type="transmembrane region" description="Helical" evidence="1">
    <location>
        <begin position="70"/>
        <end position="90"/>
    </location>
</feature>
<evidence type="ECO:0000313" key="2">
    <source>
        <dbReference type="EMBL" id="XDP46446.1"/>
    </source>
</evidence>
<dbReference type="EMBL" id="CP163302">
    <property type="protein sequence ID" value="XDP46446.1"/>
    <property type="molecule type" value="Genomic_DNA"/>
</dbReference>
<reference evidence="2" key="1">
    <citation type="submission" date="2024-07" db="EMBL/GenBank/DDBJ databases">
        <authorList>
            <person name="fu j."/>
        </authorList>
    </citation>
    <scope>NUCLEOTIDE SEQUENCE</scope>
    <source>
        <strain evidence="2">P10A9</strain>
    </source>
</reference>
<feature type="transmembrane region" description="Helical" evidence="1">
    <location>
        <begin position="217"/>
        <end position="247"/>
    </location>
</feature>
<feature type="transmembrane region" description="Helical" evidence="1">
    <location>
        <begin position="307"/>
        <end position="330"/>
    </location>
</feature>
<dbReference type="KEGG" id="spue:AB5L97_05410"/>
<keyword evidence="1" id="KW-0472">Membrane</keyword>
<feature type="transmembrane region" description="Helical" evidence="1">
    <location>
        <begin position="176"/>
        <end position="197"/>
    </location>
</feature>
<organism evidence="2">
    <name type="scientific">Sinomonas puerhi</name>
    <dbReference type="NCBI Taxonomy" id="3238584"/>
    <lineage>
        <taxon>Bacteria</taxon>
        <taxon>Bacillati</taxon>
        <taxon>Actinomycetota</taxon>
        <taxon>Actinomycetes</taxon>
        <taxon>Micrococcales</taxon>
        <taxon>Micrococcaceae</taxon>
        <taxon>Sinomonas</taxon>
    </lineage>
</organism>
<keyword evidence="1" id="KW-1133">Transmembrane helix</keyword>
<evidence type="ECO:0000256" key="1">
    <source>
        <dbReference type="SAM" id="Phobius"/>
    </source>
</evidence>
<name>A0AB39L6F1_9MICC</name>
<gene>
    <name evidence="2" type="ORF">AB5L97_05410</name>
</gene>
<feature type="transmembrane region" description="Helical" evidence="1">
    <location>
        <begin position="383"/>
        <end position="400"/>
    </location>
</feature>
<accession>A0AB39L6F1</accession>
<keyword evidence="1" id="KW-0812">Transmembrane</keyword>
<feature type="transmembrane region" description="Helical" evidence="1">
    <location>
        <begin position="462"/>
        <end position="485"/>
    </location>
</feature>
<feature type="transmembrane region" description="Helical" evidence="1">
    <location>
        <begin position="144"/>
        <end position="164"/>
    </location>
</feature>
<feature type="transmembrane region" description="Helical" evidence="1">
    <location>
        <begin position="102"/>
        <end position="124"/>
    </location>
</feature>
<dbReference type="AlphaFoldDB" id="A0AB39L6F1"/>
<feature type="transmembrane region" description="Helical" evidence="1">
    <location>
        <begin position="342"/>
        <end position="363"/>
    </location>
</feature>